<feature type="domain" description="SnoaL-like" evidence="1">
    <location>
        <begin position="36"/>
        <end position="142"/>
    </location>
</feature>
<dbReference type="EMBL" id="JACHCB010000001">
    <property type="protein sequence ID" value="MBB6107785.1"/>
    <property type="molecule type" value="Genomic_DNA"/>
</dbReference>
<sequence>MNRNSELSGQEPLDNYNPKMNLEADKHETLAVLNSFYINVDEKNAEGIASLCADDIDWLIPVSEVLPWTGQLNNRVDIAKALTLLFDAHMDSEEQVEPGYVFVEGSEAAVFGVMIRIPFATGKTFTNQFCQRFTVKNGKITKFLMLEDVHEVERSFE</sequence>
<name>A0ABR6PDE9_9SPHI</name>
<dbReference type="RefSeq" id="WP_139332156.1">
    <property type="nucleotide sequence ID" value="NZ_FTMG01000001.1"/>
</dbReference>
<dbReference type="SUPFAM" id="SSF54427">
    <property type="entry name" value="NTF2-like"/>
    <property type="match status" value="1"/>
</dbReference>
<protein>
    <recommendedName>
        <fullName evidence="1">SnoaL-like domain-containing protein</fullName>
    </recommendedName>
</protein>
<evidence type="ECO:0000313" key="2">
    <source>
        <dbReference type="EMBL" id="MBB6107785.1"/>
    </source>
</evidence>
<dbReference type="Gene3D" id="3.10.450.50">
    <property type="match status" value="1"/>
</dbReference>
<dbReference type="Proteomes" id="UP000541583">
    <property type="component" value="Unassembled WGS sequence"/>
</dbReference>
<evidence type="ECO:0000259" key="1">
    <source>
        <dbReference type="Pfam" id="PF12680"/>
    </source>
</evidence>
<comment type="caution">
    <text evidence="2">The sequence shown here is derived from an EMBL/GenBank/DDBJ whole genome shotgun (WGS) entry which is preliminary data.</text>
</comment>
<accession>A0ABR6PDE9</accession>
<dbReference type="PANTHER" id="PTHR41252:SF1">
    <property type="entry name" value="BLR2505 PROTEIN"/>
    <property type="match status" value="1"/>
</dbReference>
<proteinExistence type="predicted"/>
<dbReference type="Pfam" id="PF12680">
    <property type="entry name" value="SnoaL_2"/>
    <property type="match status" value="1"/>
</dbReference>
<dbReference type="InterPro" id="IPR032710">
    <property type="entry name" value="NTF2-like_dom_sf"/>
</dbReference>
<gene>
    <name evidence="2" type="ORF">HDF23_000515</name>
</gene>
<dbReference type="PANTHER" id="PTHR41252">
    <property type="entry name" value="BLR2505 PROTEIN"/>
    <property type="match status" value="1"/>
</dbReference>
<evidence type="ECO:0000313" key="3">
    <source>
        <dbReference type="Proteomes" id="UP000541583"/>
    </source>
</evidence>
<reference evidence="2 3" key="1">
    <citation type="submission" date="2020-08" db="EMBL/GenBank/DDBJ databases">
        <title>Genomic Encyclopedia of Type Strains, Phase IV (KMG-V): Genome sequencing to study the core and pangenomes of soil and plant-associated prokaryotes.</title>
        <authorList>
            <person name="Whitman W."/>
        </authorList>
    </citation>
    <scope>NUCLEOTIDE SEQUENCE [LARGE SCALE GENOMIC DNA]</scope>
    <source>
        <strain evidence="2 3">ANJLi2</strain>
    </source>
</reference>
<keyword evidence="3" id="KW-1185">Reference proteome</keyword>
<dbReference type="InterPro" id="IPR037401">
    <property type="entry name" value="SnoaL-like"/>
</dbReference>
<organism evidence="2 3">
    <name type="scientific">Mucilaginibacter lappiensis</name>
    <dbReference type="NCBI Taxonomy" id="354630"/>
    <lineage>
        <taxon>Bacteria</taxon>
        <taxon>Pseudomonadati</taxon>
        <taxon>Bacteroidota</taxon>
        <taxon>Sphingobacteriia</taxon>
        <taxon>Sphingobacteriales</taxon>
        <taxon>Sphingobacteriaceae</taxon>
        <taxon>Mucilaginibacter</taxon>
    </lineage>
</organism>